<comment type="caution">
    <text evidence="1">The sequence shown here is derived from an EMBL/GenBank/DDBJ whole genome shotgun (WGS) entry which is preliminary data.</text>
</comment>
<name>A0A9D1DL21_9FIRM</name>
<sequence>MEGQKLDWSRDLPGKMAKKWPRTEDGDYVGAAYLTSCSQLDMSDAIITGMLDSFEIPYVKRYPHYGGFGNMMLGVSAEGVDIFVPETMLEDAKNILEGESEDEEEL</sequence>
<reference evidence="1" key="2">
    <citation type="journal article" date="2021" name="PeerJ">
        <title>Extensive microbial diversity within the chicken gut microbiome revealed by metagenomics and culture.</title>
        <authorList>
            <person name="Gilroy R."/>
            <person name="Ravi A."/>
            <person name="Getino M."/>
            <person name="Pursley I."/>
            <person name="Horton D.L."/>
            <person name="Alikhan N.F."/>
            <person name="Baker D."/>
            <person name="Gharbi K."/>
            <person name="Hall N."/>
            <person name="Watson M."/>
            <person name="Adriaenssens E.M."/>
            <person name="Foster-Nyarko E."/>
            <person name="Jarju S."/>
            <person name="Secka A."/>
            <person name="Antonio M."/>
            <person name="Oren A."/>
            <person name="Chaudhuri R.R."/>
            <person name="La Ragione R."/>
            <person name="Hildebrand F."/>
            <person name="Pallen M.J."/>
        </authorList>
    </citation>
    <scope>NUCLEOTIDE SEQUENCE</scope>
    <source>
        <strain evidence="1">ChiGjej3B3-7149</strain>
    </source>
</reference>
<gene>
    <name evidence="1" type="ORF">IAD36_04145</name>
</gene>
<dbReference type="EMBL" id="DVHH01000106">
    <property type="protein sequence ID" value="HIR54780.1"/>
    <property type="molecule type" value="Genomic_DNA"/>
</dbReference>
<evidence type="ECO:0008006" key="3">
    <source>
        <dbReference type="Google" id="ProtNLM"/>
    </source>
</evidence>
<dbReference type="AlphaFoldDB" id="A0A9D1DL21"/>
<accession>A0A9D1DL21</accession>
<protein>
    <recommendedName>
        <fullName evidence="3">DUF2007 domain-containing protein</fullName>
    </recommendedName>
</protein>
<proteinExistence type="predicted"/>
<dbReference type="Proteomes" id="UP000824238">
    <property type="component" value="Unassembled WGS sequence"/>
</dbReference>
<evidence type="ECO:0000313" key="2">
    <source>
        <dbReference type="Proteomes" id="UP000824238"/>
    </source>
</evidence>
<reference evidence="1" key="1">
    <citation type="submission" date="2020-10" db="EMBL/GenBank/DDBJ databases">
        <authorList>
            <person name="Gilroy R."/>
        </authorList>
    </citation>
    <scope>NUCLEOTIDE SEQUENCE</scope>
    <source>
        <strain evidence="1">ChiGjej3B3-7149</strain>
    </source>
</reference>
<evidence type="ECO:0000313" key="1">
    <source>
        <dbReference type="EMBL" id="HIR54780.1"/>
    </source>
</evidence>
<organism evidence="1 2">
    <name type="scientific">Candidatus Scatomorpha intestinigallinarum</name>
    <dbReference type="NCBI Taxonomy" id="2840923"/>
    <lineage>
        <taxon>Bacteria</taxon>
        <taxon>Bacillati</taxon>
        <taxon>Bacillota</taxon>
        <taxon>Clostridia</taxon>
        <taxon>Eubacteriales</taxon>
        <taxon>Candidatus Scatomorpha</taxon>
    </lineage>
</organism>